<comment type="similarity">
    <text evidence="3">Belongs to the class-II pyridoxal-phosphate-dependent aminotransferase family. BioF subfamily.</text>
</comment>
<dbReference type="EC" id="2.3.1.47" evidence="5"/>
<evidence type="ECO:0000313" key="14">
    <source>
        <dbReference type="EMBL" id="PRW64863.1"/>
    </source>
</evidence>
<organism evidence="14 15">
    <name type="scientific">Actinopolyspora mortivallis</name>
    <dbReference type="NCBI Taxonomy" id="33906"/>
    <lineage>
        <taxon>Bacteria</taxon>
        <taxon>Bacillati</taxon>
        <taxon>Actinomycetota</taxon>
        <taxon>Actinomycetes</taxon>
        <taxon>Actinopolysporales</taxon>
        <taxon>Actinopolysporaceae</taxon>
        <taxon>Actinopolyspora</taxon>
    </lineage>
</organism>
<protein>
    <recommendedName>
        <fullName evidence="5">8-amino-7-oxononanoate synthase</fullName>
        <ecNumber evidence="5">2.3.1.47</ecNumber>
    </recommendedName>
    <alternativeName>
        <fullName evidence="9">7-keto-8-amino-pelargonic acid synthase</fullName>
    </alternativeName>
    <alternativeName>
        <fullName evidence="10">8-amino-7-ketopelargonate synthase</fullName>
    </alternativeName>
</protein>
<evidence type="ECO:0000256" key="11">
    <source>
        <dbReference type="ARBA" id="ARBA00047715"/>
    </source>
</evidence>
<keyword evidence="8 12" id="KW-0663">Pyridoxal phosphate</keyword>
<dbReference type="Gene3D" id="3.90.1150.10">
    <property type="entry name" value="Aspartate Aminotransferase, domain 1"/>
    <property type="match status" value="1"/>
</dbReference>
<comment type="cofactor">
    <cofactor evidence="1 12">
        <name>pyridoxal 5'-phosphate</name>
        <dbReference type="ChEBI" id="CHEBI:597326"/>
    </cofactor>
</comment>
<sequence>MTPEKPPAPSPPRPETVFDWVEHRDSLRRQNGLHRVLRPRAATEDVLDLAGNDYLGLSRHPAVTEAAAEAVRTWGAGSTGSRLVTGTTELHATLEEELAAWYGTEAALVFSSGYAANLALVTALTDESSLIVSDRNNHASLIDGCRLCRAEVRVVAHSDPEAVRAVLRESPRPAVVLTESVFSVDGDVAALDRLLTVCREHGSGLLVDDAHGLGVLGEGAGAFSAFGMGAPADAVATVTLSKALGAQGGAVLGPRRVVEHIAQTARPFVFDTALAPAAAAAALAGIRLLRGQSHLPARVRAVTRQLREELLDHGIGVGEPGAAVLGVPVGAPEAAVAWAGRCLERGVRVGCFRPPSVPDADSRLRLTARADLEDDEVRRVAHVIAETAPDFAALSGG</sequence>
<keyword evidence="6" id="KW-0808">Transferase</keyword>
<keyword evidence="7" id="KW-0093">Biotin biosynthesis</keyword>
<evidence type="ECO:0000256" key="5">
    <source>
        <dbReference type="ARBA" id="ARBA00013187"/>
    </source>
</evidence>
<dbReference type="InterPro" id="IPR015424">
    <property type="entry name" value="PyrdxlP-dep_Trfase"/>
</dbReference>
<dbReference type="AlphaFoldDB" id="A0A2T0H0R0"/>
<dbReference type="STRING" id="1050202.GCA_000384035_00606"/>
<dbReference type="Pfam" id="PF00155">
    <property type="entry name" value="Aminotran_1_2"/>
    <property type="match status" value="1"/>
</dbReference>
<dbReference type="InterPro" id="IPR050087">
    <property type="entry name" value="AON_synthase_class-II"/>
</dbReference>
<evidence type="ECO:0000256" key="6">
    <source>
        <dbReference type="ARBA" id="ARBA00022679"/>
    </source>
</evidence>
<dbReference type="PANTHER" id="PTHR13693">
    <property type="entry name" value="CLASS II AMINOTRANSFERASE/8-AMINO-7-OXONONANOATE SYNTHASE"/>
    <property type="match status" value="1"/>
</dbReference>
<dbReference type="Proteomes" id="UP000239352">
    <property type="component" value="Unassembled WGS sequence"/>
</dbReference>
<dbReference type="GO" id="GO:0030170">
    <property type="term" value="F:pyridoxal phosphate binding"/>
    <property type="evidence" value="ECO:0007669"/>
    <property type="project" value="InterPro"/>
</dbReference>
<evidence type="ECO:0000259" key="13">
    <source>
        <dbReference type="Pfam" id="PF00155"/>
    </source>
</evidence>
<evidence type="ECO:0000313" key="15">
    <source>
        <dbReference type="Proteomes" id="UP000239352"/>
    </source>
</evidence>
<feature type="domain" description="Aminotransferase class I/classII large" evidence="13">
    <location>
        <begin position="45"/>
        <end position="384"/>
    </location>
</feature>
<dbReference type="SUPFAM" id="SSF53383">
    <property type="entry name" value="PLP-dependent transferases"/>
    <property type="match status" value="1"/>
</dbReference>
<accession>A0A2T0H0R0</accession>
<name>A0A2T0H0R0_ACTMO</name>
<dbReference type="InterPro" id="IPR015421">
    <property type="entry name" value="PyrdxlP-dep_Trfase_major"/>
</dbReference>
<dbReference type="FunCoup" id="A0A2T0H0R0">
    <property type="interactions" value="287"/>
</dbReference>
<evidence type="ECO:0000256" key="1">
    <source>
        <dbReference type="ARBA" id="ARBA00001933"/>
    </source>
</evidence>
<evidence type="ECO:0000256" key="4">
    <source>
        <dbReference type="ARBA" id="ARBA00011738"/>
    </source>
</evidence>
<evidence type="ECO:0000256" key="10">
    <source>
        <dbReference type="ARBA" id="ARBA00033381"/>
    </source>
</evidence>
<dbReference type="PROSITE" id="PS00599">
    <property type="entry name" value="AA_TRANSFER_CLASS_2"/>
    <property type="match status" value="1"/>
</dbReference>
<evidence type="ECO:0000256" key="12">
    <source>
        <dbReference type="RuleBase" id="RU003693"/>
    </source>
</evidence>
<dbReference type="Gene3D" id="3.40.640.10">
    <property type="entry name" value="Type I PLP-dependent aspartate aminotransferase-like (Major domain)"/>
    <property type="match status" value="1"/>
</dbReference>
<evidence type="ECO:0000256" key="9">
    <source>
        <dbReference type="ARBA" id="ARBA00032610"/>
    </source>
</evidence>
<evidence type="ECO:0000256" key="3">
    <source>
        <dbReference type="ARBA" id="ARBA00010008"/>
    </source>
</evidence>
<comment type="caution">
    <text evidence="14">The sequence shown here is derived from an EMBL/GenBank/DDBJ whole genome shotgun (WGS) entry which is preliminary data.</text>
</comment>
<comment type="pathway">
    <text evidence="2">Cofactor biosynthesis; biotin biosynthesis.</text>
</comment>
<proteinExistence type="inferred from homology"/>
<dbReference type="InterPro" id="IPR015422">
    <property type="entry name" value="PyrdxlP-dep_Trfase_small"/>
</dbReference>
<dbReference type="GO" id="GO:0009102">
    <property type="term" value="P:biotin biosynthetic process"/>
    <property type="evidence" value="ECO:0007669"/>
    <property type="project" value="UniProtKB-KW"/>
</dbReference>
<gene>
    <name evidence="14" type="ORF">CEP50_03350</name>
</gene>
<comment type="catalytic activity">
    <reaction evidence="11">
        <text>6-carboxyhexanoyl-[ACP] + L-alanine + H(+) = (8S)-8-amino-7-oxononanoate + holo-[ACP] + CO2</text>
        <dbReference type="Rhea" id="RHEA:42288"/>
        <dbReference type="Rhea" id="RHEA-COMP:9685"/>
        <dbReference type="Rhea" id="RHEA-COMP:9955"/>
        <dbReference type="ChEBI" id="CHEBI:15378"/>
        <dbReference type="ChEBI" id="CHEBI:16526"/>
        <dbReference type="ChEBI" id="CHEBI:57972"/>
        <dbReference type="ChEBI" id="CHEBI:64479"/>
        <dbReference type="ChEBI" id="CHEBI:78846"/>
        <dbReference type="ChEBI" id="CHEBI:149468"/>
        <dbReference type="EC" id="2.3.1.47"/>
    </reaction>
</comment>
<evidence type="ECO:0000256" key="8">
    <source>
        <dbReference type="ARBA" id="ARBA00022898"/>
    </source>
</evidence>
<dbReference type="EMBL" id="PVSR01000002">
    <property type="protein sequence ID" value="PRW64863.1"/>
    <property type="molecule type" value="Genomic_DNA"/>
</dbReference>
<keyword evidence="15" id="KW-1185">Reference proteome</keyword>
<evidence type="ECO:0000256" key="2">
    <source>
        <dbReference type="ARBA" id="ARBA00004746"/>
    </source>
</evidence>
<dbReference type="InParanoid" id="A0A2T0H0R0"/>
<dbReference type="GO" id="GO:0008710">
    <property type="term" value="F:8-amino-7-oxononanoate synthase activity"/>
    <property type="evidence" value="ECO:0007669"/>
    <property type="project" value="UniProtKB-EC"/>
</dbReference>
<dbReference type="PANTHER" id="PTHR13693:SF100">
    <property type="entry name" value="8-AMINO-7-OXONONANOATE SYNTHASE"/>
    <property type="match status" value="1"/>
</dbReference>
<reference evidence="14 15" key="1">
    <citation type="submission" date="2018-03" db="EMBL/GenBank/DDBJ databases">
        <title>Actinopolyspora mortivallis from Sahara, screening for active biomolecules.</title>
        <authorList>
            <person name="Selama O."/>
            <person name="Wellington E.M.H."/>
            <person name="Hacene H."/>
        </authorList>
    </citation>
    <scope>NUCLEOTIDE SEQUENCE [LARGE SCALE GENOMIC DNA]</scope>
    <source>
        <strain evidence="14 15">M5A</strain>
    </source>
</reference>
<dbReference type="InterPro" id="IPR001917">
    <property type="entry name" value="Aminotrans_II_pyridoxalP_BS"/>
</dbReference>
<dbReference type="RefSeq" id="WP_106112428.1">
    <property type="nucleotide sequence ID" value="NZ_PVSR01000002.1"/>
</dbReference>
<evidence type="ECO:0000256" key="7">
    <source>
        <dbReference type="ARBA" id="ARBA00022756"/>
    </source>
</evidence>
<dbReference type="InterPro" id="IPR004839">
    <property type="entry name" value="Aminotransferase_I/II_large"/>
</dbReference>
<comment type="subunit">
    <text evidence="4">Homodimer.</text>
</comment>